<feature type="compositionally biased region" description="Basic and acidic residues" evidence="4">
    <location>
        <begin position="322"/>
        <end position="333"/>
    </location>
</feature>
<dbReference type="PANTHER" id="PTHR30146:SF153">
    <property type="entry name" value="LACTOSE OPERON REPRESSOR"/>
    <property type="match status" value="1"/>
</dbReference>
<name>A0A7I9V4N7_9ACTN</name>
<dbReference type="InterPro" id="IPR010982">
    <property type="entry name" value="Lambda_DNA-bd_dom_sf"/>
</dbReference>
<feature type="region of interest" description="Disordered" evidence="4">
    <location>
        <begin position="322"/>
        <end position="350"/>
    </location>
</feature>
<dbReference type="Gene3D" id="1.10.260.40">
    <property type="entry name" value="lambda repressor-like DNA-binding domains"/>
    <property type="match status" value="1"/>
</dbReference>
<dbReference type="PANTHER" id="PTHR30146">
    <property type="entry name" value="LACI-RELATED TRANSCRIPTIONAL REPRESSOR"/>
    <property type="match status" value="1"/>
</dbReference>
<organism evidence="6 7">
    <name type="scientific">Gordonia spumicola</name>
    <dbReference type="NCBI Taxonomy" id="589161"/>
    <lineage>
        <taxon>Bacteria</taxon>
        <taxon>Bacillati</taxon>
        <taxon>Actinomycetota</taxon>
        <taxon>Actinomycetes</taxon>
        <taxon>Mycobacteriales</taxon>
        <taxon>Gordoniaceae</taxon>
        <taxon>Gordonia</taxon>
    </lineage>
</organism>
<evidence type="ECO:0000313" key="7">
    <source>
        <dbReference type="Proteomes" id="UP000444960"/>
    </source>
</evidence>
<dbReference type="AlphaFoldDB" id="A0A7I9V4N7"/>
<feature type="compositionally biased region" description="Basic and acidic residues" evidence="4">
    <location>
        <begin position="341"/>
        <end position="350"/>
    </location>
</feature>
<protein>
    <submittedName>
        <fullName evidence="6">LacI family transcriptional regulator</fullName>
    </submittedName>
</protein>
<dbReference type="Pfam" id="PF13377">
    <property type="entry name" value="Peripla_BP_3"/>
    <property type="match status" value="1"/>
</dbReference>
<keyword evidence="7" id="KW-1185">Reference proteome</keyword>
<feature type="domain" description="HTH lacI-type" evidence="5">
    <location>
        <begin position="8"/>
        <end position="62"/>
    </location>
</feature>
<evidence type="ECO:0000259" key="5">
    <source>
        <dbReference type="PROSITE" id="PS50932"/>
    </source>
</evidence>
<dbReference type="SMART" id="SM00354">
    <property type="entry name" value="HTH_LACI"/>
    <property type="match status" value="1"/>
</dbReference>
<reference evidence="7" key="1">
    <citation type="submission" date="2019-06" db="EMBL/GenBank/DDBJ databases">
        <title>Gordonia isolated from sludge of a wastewater treatment plant.</title>
        <authorList>
            <person name="Tamura T."/>
            <person name="Aoyama K."/>
            <person name="Kang Y."/>
            <person name="Saito S."/>
            <person name="Akiyama N."/>
            <person name="Yazawa K."/>
            <person name="Gonoi T."/>
            <person name="Mikami Y."/>
        </authorList>
    </citation>
    <scope>NUCLEOTIDE SEQUENCE [LARGE SCALE GENOMIC DNA]</scope>
    <source>
        <strain evidence="7">NBRC 107696</strain>
    </source>
</reference>
<dbReference type="Gene3D" id="3.40.50.2300">
    <property type="match status" value="2"/>
</dbReference>
<dbReference type="InterPro" id="IPR000843">
    <property type="entry name" value="HTH_LacI"/>
</dbReference>
<dbReference type="EMBL" id="BJOV01000002">
    <property type="protein sequence ID" value="GEE00153.1"/>
    <property type="molecule type" value="Genomic_DNA"/>
</dbReference>
<keyword evidence="2" id="KW-0238">DNA-binding</keyword>
<dbReference type="GO" id="GO:0000976">
    <property type="term" value="F:transcription cis-regulatory region binding"/>
    <property type="evidence" value="ECO:0007669"/>
    <property type="project" value="TreeGrafter"/>
</dbReference>
<evidence type="ECO:0000256" key="3">
    <source>
        <dbReference type="ARBA" id="ARBA00023163"/>
    </source>
</evidence>
<dbReference type="InterPro" id="IPR046335">
    <property type="entry name" value="LacI/GalR-like_sensor"/>
</dbReference>
<dbReference type="InterPro" id="IPR028082">
    <property type="entry name" value="Peripla_BP_I"/>
</dbReference>
<dbReference type="PROSITE" id="PS50932">
    <property type="entry name" value="HTH_LACI_2"/>
    <property type="match status" value="1"/>
</dbReference>
<dbReference type="GO" id="GO:0003700">
    <property type="term" value="F:DNA-binding transcription factor activity"/>
    <property type="evidence" value="ECO:0007669"/>
    <property type="project" value="TreeGrafter"/>
</dbReference>
<dbReference type="Pfam" id="PF00356">
    <property type="entry name" value="LacI"/>
    <property type="match status" value="1"/>
</dbReference>
<keyword evidence="3" id="KW-0804">Transcription</keyword>
<dbReference type="RefSeq" id="WP_161894085.1">
    <property type="nucleotide sequence ID" value="NZ_BJOV01000002.1"/>
</dbReference>
<evidence type="ECO:0000256" key="2">
    <source>
        <dbReference type="ARBA" id="ARBA00023125"/>
    </source>
</evidence>
<evidence type="ECO:0000256" key="4">
    <source>
        <dbReference type="SAM" id="MobiDB-lite"/>
    </source>
</evidence>
<dbReference type="SUPFAM" id="SSF53822">
    <property type="entry name" value="Periplasmic binding protein-like I"/>
    <property type="match status" value="1"/>
</dbReference>
<dbReference type="Proteomes" id="UP000444960">
    <property type="component" value="Unassembled WGS sequence"/>
</dbReference>
<evidence type="ECO:0000256" key="1">
    <source>
        <dbReference type="ARBA" id="ARBA00023015"/>
    </source>
</evidence>
<keyword evidence="1" id="KW-0805">Transcription regulation</keyword>
<dbReference type="SUPFAM" id="SSF47413">
    <property type="entry name" value="lambda repressor-like DNA-binding domains"/>
    <property type="match status" value="1"/>
</dbReference>
<dbReference type="CDD" id="cd01392">
    <property type="entry name" value="HTH_LacI"/>
    <property type="match status" value="1"/>
</dbReference>
<evidence type="ECO:0000313" key="6">
    <source>
        <dbReference type="EMBL" id="GEE00153.1"/>
    </source>
</evidence>
<sequence>MKGQRSRPTIHDVARRAGVSATTVSHTFTGNGTVAARTQEIVRESAAELGYRPDPLARGLRNTRHGVIGLVIRQLHSFDSLLPTGVDYFLRFAGAAALTALEHDYALMLVPDPTGEGRSGDTSLCDGYLIADPVHGDRLTDLIRSQRIPLLTIGYEPGGPTDDALSLDNTTITLDVLDHLAERGARRIAVVLGTDENAWNIDTERAYRDWTARHGQRPIISARAESDGTAGGRNAAGELFDVADDLRPDAVYAMTGRQAAGVMEALADLGLTVPDDVLIACGSDSEHTRTSRPAITSVQLHPHLLASAAVITMINMLEHSDHPVPETDLRPTLEIRGSTARPERPTGERW</sequence>
<accession>A0A7I9V4N7</accession>
<dbReference type="OrthoDB" id="37081at2"/>
<proteinExistence type="predicted"/>
<gene>
    <name evidence="6" type="ORF">nbrc107696_05990</name>
</gene>
<comment type="caution">
    <text evidence="6">The sequence shown here is derived from an EMBL/GenBank/DDBJ whole genome shotgun (WGS) entry which is preliminary data.</text>
</comment>